<dbReference type="SUPFAM" id="SSF47384">
    <property type="entry name" value="Homodimeric domain of signal transducing histidine kinase"/>
    <property type="match status" value="1"/>
</dbReference>
<dbReference type="EMBL" id="BAABAH010000002">
    <property type="protein sequence ID" value="GAA3807851.1"/>
    <property type="molecule type" value="Genomic_DNA"/>
</dbReference>
<keyword evidence="7 15" id="KW-0418">Kinase</keyword>
<dbReference type="SMART" id="SM00388">
    <property type="entry name" value="HisKA"/>
    <property type="match status" value="1"/>
</dbReference>
<evidence type="ECO:0000259" key="14">
    <source>
        <dbReference type="PROSITE" id="PS50885"/>
    </source>
</evidence>
<evidence type="ECO:0000256" key="8">
    <source>
        <dbReference type="ARBA" id="ARBA00022989"/>
    </source>
</evidence>
<dbReference type="InterPro" id="IPR003661">
    <property type="entry name" value="HisK_dim/P_dom"/>
</dbReference>
<feature type="domain" description="HAMP" evidence="14">
    <location>
        <begin position="225"/>
        <end position="277"/>
    </location>
</feature>
<evidence type="ECO:0000256" key="4">
    <source>
        <dbReference type="ARBA" id="ARBA00022553"/>
    </source>
</evidence>
<dbReference type="NCBIfam" id="NF040691">
    <property type="entry name" value="MtrAB_MtrB"/>
    <property type="match status" value="1"/>
</dbReference>
<dbReference type="Gene3D" id="1.10.287.130">
    <property type="match status" value="1"/>
</dbReference>
<comment type="catalytic activity">
    <reaction evidence="1">
        <text>ATP + protein L-histidine = ADP + protein N-phospho-L-histidine.</text>
        <dbReference type="EC" id="2.7.13.3"/>
    </reaction>
</comment>
<keyword evidence="8 12" id="KW-1133">Transmembrane helix</keyword>
<keyword evidence="5" id="KW-0808">Transferase</keyword>
<reference evidence="16" key="1">
    <citation type="journal article" date="2019" name="Int. J. Syst. Evol. Microbiol.">
        <title>The Global Catalogue of Microorganisms (GCM) 10K type strain sequencing project: providing services to taxonomists for standard genome sequencing and annotation.</title>
        <authorList>
            <consortium name="The Broad Institute Genomics Platform"/>
            <consortium name="The Broad Institute Genome Sequencing Center for Infectious Disease"/>
            <person name="Wu L."/>
            <person name="Ma J."/>
        </authorList>
    </citation>
    <scope>NUCLEOTIDE SEQUENCE [LARGE SCALE GENOMIC DNA]</scope>
    <source>
        <strain evidence="16">JCM 16953</strain>
    </source>
</reference>
<evidence type="ECO:0000256" key="10">
    <source>
        <dbReference type="ARBA" id="ARBA00023136"/>
    </source>
</evidence>
<evidence type="ECO:0000256" key="2">
    <source>
        <dbReference type="ARBA" id="ARBA00004236"/>
    </source>
</evidence>
<gene>
    <name evidence="15" type="primary">mtrB</name>
    <name evidence="15" type="ORF">GCM10022242_08530</name>
</gene>
<dbReference type="InterPro" id="IPR005467">
    <property type="entry name" value="His_kinase_dom"/>
</dbReference>
<dbReference type="Pfam" id="PF00672">
    <property type="entry name" value="HAMP"/>
    <property type="match status" value="1"/>
</dbReference>
<dbReference type="SUPFAM" id="SSF158472">
    <property type="entry name" value="HAMP domain-like"/>
    <property type="match status" value="1"/>
</dbReference>
<evidence type="ECO:0000256" key="5">
    <source>
        <dbReference type="ARBA" id="ARBA00022679"/>
    </source>
</evidence>
<feature type="transmembrane region" description="Helical" evidence="12">
    <location>
        <begin position="21"/>
        <end position="41"/>
    </location>
</feature>
<dbReference type="Proteomes" id="UP001501821">
    <property type="component" value="Unassembled WGS sequence"/>
</dbReference>
<dbReference type="Pfam" id="PF00512">
    <property type="entry name" value="HisKA"/>
    <property type="match status" value="1"/>
</dbReference>
<dbReference type="InterPro" id="IPR036890">
    <property type="entry name" value="HATPase_C_sf"/>
</dbReference>
<dbReference type="PANTHER" id="PTHR45436">
    <property type="entry name" value="SENSOR HISTIDINE KINASE YKOH"/>
    <property type="match status" value="1"/>
</dbReference>
<keyword evidence="9" id="KW-0902">Two-component regulatory system</keyword>
<accession>A0ABP7I2D2</accession>
<dbReference type="SUPFAM" id="SSF55874">
    <property type="entry name" value="ATPase domain of HSP90 chaperone/DNA topoisomerase II/histidine kinase"/>
    <property type="match status" value="1"/>
</dbReference>
<dbReference type="Gene3D" id="3.30.565.10">
    <property type="entry name" value="Histidine kinase-like ATPase, C-terminal domain"/>
    <property type="match status" value="1"/>
</dbReference>
<dbReference type="GO" id="GO:0016301">
    <property type="term" value="F:kinase activity"/>
    <property type="evidence" value="ECO:0007669"/>
    <property type="project" value="UniProtKB-KW"/>
</dbReference>
<dbReference type="InterPro" id="IPR047669">
    <property type="entry name" value="MtrAB_MtrB"/>
</dbReference>
<evidence type="ECO:0000256" key="9">
    <source>
        <dbReference type="ARBA" id="ARBA00023012"/>
    </source>
</evidence>
<comment type="subcellular location">
    <subcellularLocation>
        <location evidence="2">Cell membrane</location>
    </subcellularLocation>
</comment>
<dbReference type="InterPro" id="IPR003594">
    <property type="entry name" value="HATPase_dom"/>
</dbReference>
<evidence type="ECO:0000256" key="7">
    <source>
        <dbReference type="ARBA" id="ARBA00022777"/>
    </source>
</evidence>
<evidence type="ECO:0000313" key="15">
    <source>
        <dbReference type="EMBL" id="GAA3807851.1"/>
    </source>
</evidence>
<dbReference type="Gene3D" id="6.10.340.10">
    <property type="match status" value="1"/>
</dbReference>
<dbReference type="CDD" id="cd00075">
    <property type="entry name" value="HATPase"/>
    <property type="match status" value="1"/>
</dbReference>
<dbReference type="InterPro" id="IPR050428">
    <property type="entry name" value="TCS_sensor_his_kinase"/>
</dbReference>
<evidence type="ECO:0000256" key="6">
    <source>
        <dbReference type="ARBA" id="ARBA00022692"/>
    </source>
</evidence>
<dbReference type="CDD" id="cd06225">
    <property type="entry name" value="HAMP"/>
    <property type="match status" value="1"/>
</dbReference>
<keyword evidence="16" id="KW-1185">Reference proteome</keyword>
<comment type="caution">
    <text evidence="15">The sequence shown here is derived from an EMBL/GenBank/DDBJ whole genome shotgun (WGS) entry which is preliminary data.</text>
</comment>
<dbReference type="PROSITE" id="PS50109">
    <property type="entry name" value="HIS_KIN"/>
    <property type="match status" value="1"/>
</dbReference>
<name>A0ABP7I2D2_9ACTN</name>
<evidence type="ECO:0000256" key="12">
    <source>
        <dbReference type="SAM" id="Phobius"/>
    </source>
</evidence>
<proteinExistence type="predicted"/>
<evidence type="ECO:0000256" key="11">
    <source>
        <dbReference type="ARBA" id="ARBA00035305"/>
    </source>
</evidence>
<feature type="domain" description="Histidine kinase" evidence="13">
    <location>
        <begin position="292"/>
        <end position="512"/>
    </location>
</feature>
<dbReference type="CDD" id="cd00082">
    <property type="entry name" value="HisKA"/>
    <property type="match status" value="1"/>
</dbReference>
<dbReference type="PROSITE" id="PS50885">
    <property type="entry name" value="HAMP"/>
    <property type="match status" value="1"/>
</dbReference>
<dbReference type="InterPro" id="IPR003660">
    <property type="entry name" value="HAMP_dom"/>
</dbReference>
<dbReference type="PANTHER" id="PTHR45436:SF5">
    <property type="entry name" value="SENSOR HISTIDINE KINASE TRCS"/>
    <property type="match status" value="1"/>
</dbReference>
<dbReference type="RefSeq" id="WP_344772632.1">
    <property type="nucleotide sequence ID" value="NZ_BAABAH010000002.1"/>
</dbReference>
<keyword evidence="10 12" id="KW-0472">Membrane</keyword>
<dbReference type="EC" id="2.7.13.3" evidence="3"/>
<evidence type="ECO:0000256" key="3">
    <source>
        <dbReference type="ARBA" id="ARBA00012438"/>
    </source>
</evidence>
<keyword evidence="6 12" id="KW-0812">Transmembrane</keyword>
<dbReference type="InterPro" id="IPR004358">
    <property type="entry name" value="Sig_transdc_His_kin-like_C"/>
</dbReference>
<dbReference type="SMART" id="SM00304">
    <property type="entry name" value="HAMP"/>
    <property type="match status" value="1"/>
</dbReference>
<sequence length="547" mass="59822">MILAYIRRALTFWRRSIQARVVMSTVVLTAVVISAVGWLLLQQTRDGLVRHRVDVVLSEVNAEMYETRNRLASASGTEVNVSKQQRDLVDPIIESGESRGFYVVLAGPEGNDVPLSVGGGMYSGGLDVSSVPAALERHFDAVNRSTAWTYTSIVHTDDAGRTTEVPGVIVGSQVQLPADGQTYTLYYLFPLTDEQETLGLVTRALLTAAGLLIALVAGITWLVTRQVVTPVRMARRVAERLAAGRLQERLRVSGEDDLARLALSFNQMATNLQRQIRQLEELSWVQRRFVSDVSHELRTPLTTVRMASDVLHDARGQFDPVTARAAELLQVELDRFETLLVDLLEISRFDAGAVVLDLEDVDLTDIAHRVVDAAQPIADQRGVKVVVEHPDAPVRAEVDVRRVERILRNLVSNAIDHAYPDADQPVSIRLASDEHAAAVTVRDHGVGLAPGESAMVFNRFWRSDPARARTSGGTGLGLAIALEDALLHGGWLQAWGRSGRGAQFRLTLPRYAGGPLRHSPLHLAPALANVAEDVPEPDDEETSGVTT</sequence>
<dbReference type="Pfam" id="PF02518">
    <property type="entry name" value="HATPase_c"/>
    <property type="match status" value="1"/>
</dbReference>
<dbReference type="SMART" id="SM00387">
    <property type="entry name" value="HATPase_c"/>
    <property type="match status" value="1"/>
</dbReference>
<organism evidence="15 16">
    <name type="scientific">Nocardioides panacisoli</name>
    <dbReference type="NCBI Taxonomy" id="627624"/>
    <lineage>
        <taxon>Bacteria</taxon>
        <taxon>Bacillati</taxon>
        <taxon>Actinomycetota</taxon>
        <taxon>Actinomycetes</taxon>
        <taxon>Propionibacteriales</taxon>
        <taxon>Nocardioidaceae</taxon>
        <taxon>Nocardioides</taxon>
    </lineage>
</organism>
<evidence type="ECO:0000259" key="13">
    <source>
        <dbReference type="PROSITE" id="PS50109"/>
    </source>
</evidence>
<evidence type="ECO:0000313" key="16">
    <source>
        <dbReference type="Proteomes" id="UP001501821"/>
    </source>
</evidence>
<dbReference type="PRINTS" id="PR00344">
    <property type="entry name" value="BCTRLSENSOR"/>
</dbReference>
<protein>
    <recommendedName>
        <fullName evidence="11">Sensor histidine kinase MtrB</fullName>
        <ecNumber evidence="3">2.7.13.3</ecNumber>
    </recommendedName>
</protein>
<keyword evidence="4" id="KW-0597">Phosphoprotein</keyword>
<evidence type="ECO:0000256" key="1">
    <source>
        <dbReference type="ARBA" id="ARBA00000085"/>
    </source>
</evidence>
<dbReference type="InterPro" id="IPR036097">
    <property type="entry name" value="HisK_dim/P_sf"/>
</dbReference>